<feature type="compositionally biased region" description="Low complexity" evidence="1">
    <location>
        <begin position="415"/>
        <end position="427"/>
    </location>
</feature>
<dbReference type="PANTHER" id="PTHR13136">
    <property type="entry name" value="TESTIS DEVELOPMENT PROTEIN PRTD"/>
    <property type="match status" value="1"/>
</dbReference>
<evidence type="ECO:0000313" key="4">
    <source>
        <dbReference type="Proteomes" id="UP000829291"/>
    </source>
</evidence>
<feature type="compositionally biased region" description="Polar residues" evidence="1">
    <location>
        <begin position="668"/>
        <end position="687"/>
    </location>
</feature>
<feature type="domain" description="KANSL3 helical" evidence="3">
    <location>
        <begin position="30"/>
        <end position="144"/>
    </location>
</feature>
<keyword evidence="4" id="KW-1185">Reference proteome</keyword>
<evidence type="ECO:0000259" key="2">
    <source>
        <dbReference type="Pfam" id="PF20408"/>
    </source>
</evidence>
<evidence type="ECO:0000256" key="1">
    <source>
        <dbReference type="SAM" id="MobiDB-lite"/>
    </source>
</evidence>
<feature type="compositionally biased region" description="Polar residues" evidence="1">
    <location>
        <begin position="716"/>
        <end position="737"/>
    </location>
</feature>
<dbReference type="InterPro" id="IPR056519">
    <property type="entry name" value="KANSL3_1st"/>
</dbReference>
<feature type="region of interest" description="Disordered" evidence="1">
    <location>
        <begin position="392"/>
        <end position="456"/>
    </location>
</feature>
<feature type="region of interest" description="Disordered" evidence="1">
    <location>
        <begin position="668"/>
        <end position="737"/>
    </location>
</feature>
<dbReference type="InterPro" id="IPR046879">
    <property type="entry name" value="KANL3/Tex30_Abhydrolase"/>
</dbReference>
<dbReference type="SUPFAM" id="SSF53474">
    <property type="entry name" value="alpha/beta-Hydrolases"/>
    <property type="match status" value="1"/>
</dbReference>
<feature type="compositionally biased region" description="Polar residues" evidence="1">
    <location>
        <begin position="438"/>
        <end position="456"/>
    </location>
</feature>
<proteinExistence type="predicted"/>
<dbReference type="Pfam" id="PF23154">
    <property type="entry name" value="KANSL3_1st"/>
    <property type="match status" value="1"/>
</dbReference>
<evidence type="ECO:0000313" key="5">
    <source>
        <dbReference type="RefSeq" id="XP_046600321.1"/>
    </source>
</evidence>
<dbReference type="Gene3D" id="3.40.50.1820">
    <property type="entry name" value="alpha/beta hydrolase"/>
    <property type="match status" value="1"/>
</dbReference>
<dbReference type="InterPro" id="IPR026555">
    <property type="entry name" value="NSL3/Tex30"/>
</dbReference>
<dbReference type="Proteomes" id="UP000829291">
    <property type="component" value="Chromosome 6"/>
</dbReference>
<feature type="compositionally biased region" description="Low complexity" evidence="1">
    <location>
        <begin position="704"/>
        <end position="715"/>
    </location>
</feature>
<dbReference type="InterPro" id="IPR029058">
    <property type="entry name" value="AB_hydrolase_fold"/>
</dbReference>
<sequence>MTESVTPPYDLARTRHVMDEFQRLANFARPDENDDWEEKIEKILWTPIQNRIFTKVMRILSSERLARLVKANSLMEPIFRRTSVDTAARRFRETLASAGWDFRVAQWLHNLLFENLPQEYMAIYLDILQTLRLKIPQLIDKIIAIQPNLNAKSGSITWETLGPLLKRSWDPIASTLNASRPKKLPGNPILVIAPSGVGTSVSSRQHKWIAHLGALGMVVNVHTHMGLAANRMTMMACMEQLVQATRTKIQDVRSDYPGRPIILVGFNTGAALACQVAQMEHVTAVICLGFPFTTVEGKRGTPDDTLMDIRCPVMFVIGQNATLVRPDDLEDLREKMLVETSLVVIGTADDHLRISTAKKISEGITQSIVDRCILDEVGDFVGSILLQPHPLPLRSNPLINSDKSMKKESRKRKNSTSSSVESEPHSPSSKKTRPMTPITPNAVSGTPQKSSAGSLVRSGTINTQPTLLAISGANLNHASASKRKPRVISNQKVTLPDQLLSPRLSGQLNASNAGAGITLNIGTLASLAPIGPLRMATTSAGQTFPTTTKMSNVCRPSNVYSKMPKMMATNTSPQSSSKLKTVMTTSKNFSKTVTSSYKHINITDKGGEAKLVNVLTTAGNQVRVSASTAAAMQVKSVTNASGALSALLQSRRSPMGIVSGMPMGKGTSASSILLTPSVSTPNTHTIVSSSSTTTPKEPENNGASSSTNRTISTSNQPLDVSKMQSLPASQTSSSNTNYPLAVSSENVVMLADSLNNSRTASMLVPMSGQNTITILPLSSKMMMSQRSMKTVPKITVNNCNLQRVQKVNKPQSPTRKKINDDFDDDLGNILDIPIIFAKDGENLNAIEKAPPISQVPVMMDPYDKNIPKLSGTTKVVLISNKHDKIQHPITSLANTPMQALVRATGPLHHVNRAVLTSRLQNQSITSTNRIGTPTQTIPRLNHPTIKYTKIILAKRNSVPSNIHDDKNEQVVLTKNTSKMVSYEKNEHRYAQMLPRHQIKFQEIIQDDALEIEDAIKTNIIERKIPTVSEIDLTSPSKNGHDTESLNHADSNTEIDIVKTKVFLSDTNASSEIIEKQNENVKG</sequence>
<dbReference type="RefSeq" id="XP_046600321.1">
    <property type="nucleotide sequence ID" value="XM_046744365.1"/>
</dbReference>
<gene>
    <name evidence="5" type="primary">LOC107227687</name>
</gene>
<protein>
    <submittedName>
        <fullName evidence="5">KAT8 regulatory NSL complex subunit 3 isoform X2</fullName>
    </submittedName>
</protein>
<feature type="domain" description="KANL3/Tex30 alpha/beta hydrolase-like" evidence="2">
    <location>
        <begin position="238"/>
        <end position="354"/>
    </location>
</feature>
<dbReference type="PANTHER" id="PTHR13136:SF16">
    <property type="entry name" value="KAT8 REGULATORY NSL COMPLEX SUBUNIT 3"/>
    <property type="match status" value="1"/>
</dbReference>
<evidence type="ECO:0000259" key="3">
    <source>
        <dbReference type="Pfam" id="PF23154"/>
    </source>
</evidence>
<name>A0ABM3GJA5_NEOLC</name>
<reference evidence="5" key="1">
    <citation type="submission" date="2025-08" db="UniProtKB">
        <authorList>
            <consortium name="RefSeq"/>
        </authorList>
    </citation>
    <scope>IDENTIFICATION</scope>
    <source>
        <tissue evidence="5">Thorax and Abdomen</tissue>
    </source>
</reference>
<accession>A0ABM3GJA5</accession>
<dbReference type="Pfam" id="PF20408">
    <property type="entry name" value="Abhydrolase_11"/>
    <property type="match status" value="1"/>
</dbReference>
<organism evidence="4 5">
    <name type="scientific">Neodiprion lecontei</name>
    <name type="common">Redheaded pine sawfly</name>
    <dbReference type="NCBI Taxonomy" id="441921"/>
    <lineage>
        <taxon>Eukaryota</taxon>
        <taxon>Metazoa</taxon>
        <taxon>Ecdysozoa</taxon>
        <taxon>Arthropoda</taxon>
        <taxon>Hexapoda</taxon>
        <taxon>Insecta</taxon>
        <taxon>Pterygota</taxon>
        <taxon>Neoptera</taxon>
        <taxon>Endopterygota</taxon>
        <taxon>Hymenoptera</taxon>
        <taxon>Tenthredinoidea</taxon>
        <taxon>Diprionidae</taxon>
        <taxon>Diprioninae</taxon>
        <taxon>Neodiprion</taxon>
    </lineage>
</organism>
<dbReference type="GeneID" id="107227687"/>